<evidence type="ECO:0000313" key="1">
    <source>
        <dbReference type="EMBL" id="MDT8903573.1"/>
    </source>
</evidence>
<organism evidence="1 2">
    <name type="scientific">Anaeroselena agilis</name>
    <dbReference type="NCBI Taxonomy" id="3063788"/>
    <lineage>
        <taxon>Bacteria</taxon>
        <taxon>Bacillati</taxon>
        <taxon>Bacillota</taxon>
        <taxon>Negativicutes</taxon>
        <taxon>Acetonemataceae</taxon>
        <taxon>Anaeroselena</taxon>
    </lineage>
</organism>
<evidence type="ECO:0008006" key="3">
    <source>
        <dbReference type="Google" id="ProtNLM"/>
    </source>
</evidence>
<dbReference type="Proteomes" id="UP001254848">
    <property type="component" value="Unassembled WGS sequence"/>
</dbReference>
<name>A0ABU3P4Z5_9FIRM</name>
<sequence>MRKIILLGLGLAALLLLGWDAHRWYDARAAREPAFRSRATANELSGWRDGRQRWRIRAAEITRTDGGVDAVGIRDGSLRRDGDVSLRFSAPRAGYREKDGLLRFPGGVVFTLDGKTLRIADGVYDDKACAFRGGGVQLASGPESQPRWEVHAAGITYGHDGTLWQLEKKVNIKWRSAPGSQPYTLTTTVLILDEDFAGAAMPGPVALAGGSLAGAAAAAAWDGDTLTLQRVALRDESWSAALAAGAATRRDGAWLFVGVDIRRDNGDTWRADRLELGDGGAVAFAGVAGTIGDISFSADKLLSDDRENYRTAGAVTVRPRAGVTLAAQSLAFAESEKRYRFTKPRLRQDNGTEITADAGLFDGKRRNVAFAANVVTVMKDGREIRAATAAYDLDSRVVEYTGAVSSVRRAGREGENR</sequence>
<keyword evidence="2" id="KW-1185">Reference proteome</keyword>
<proteinExistence type="predicted"/>
<protein>
    <recommendedName>
        <fullName evidence="3">LPS export ABC transporter periplasmic protein LptC</fullName>
    </recommendedName>
</protein>
<accession>A0ABU3P4Z5</accession>
<reference evidence="1 2" key="1">
    <citation type="submission" date="2023-07" db="EMBL/GenBank/DDBJ databases">
        <title>The novel representative of Negativicutes class, Anaeroselena agilis gen. nov. sp. nov.</title>
        <authorList>
            <person name="Prokofeva M.I."/>
            <person name="Elcheninov A.G."/>
            <person name="Klyukina A."/>
            <person name="Kublanov I.V."/>
            <person name="Frolov E.N."/>
            <person name="Podosokorskaya O.A."/>
        </authorList>
    </citation>
    <scope>NUCLEOTIDE SEQUENCE [LARGE SCALE GENOMIC DNA]</scope>
    <source>
        <strain evidence="1 2">4137-cl</strain>
    </source>
</reference>
<dbReference type="RefSeq" id="WP_413782027.1">
    <property type="nucleotide sequence ID" value="NZ_JAUOZS010000001.1"/>
</dbReference>
<dbReference type="EMBL" id="JAUOZS010000001">
    <property type="protein sequence ID" value="MDT8903573.1"/>
    <property type="molecule type" value="Genomic_DNA"/>
</dbReference>
<evidence type="ECO:0000313" key="2">
    <source>
        <dbReference type="Proteomes" id="UP001254848"/>
    </source>
</evidence>
<comment type="caution">
    <text evidence="1">The sequence shown here is derived from an EMBL/GenBank/DDBJ whole genome shotgun (WGS) entry which is preliminary data.</text>
</comment>
<gene>
    <name evidence="1" type="ORF">Q4T40_20290</name>
</gene>